<keyword evidence="15" id="KW-0342">GTP-binding</keyword>
<comment type="catalytic activity">
    <reaction evidence="1">
        <text>adenosylcob(III)inamide + ATP = adenosylcob(III)inamide phosphate + ADP + H(+)</text>
        <dbReference type="Rhea" id="RHEA:15769"/>
        <dbReference type="ChEBI" id="CHEBI:2480"/>
        <dbReference type="ChEBI" id="CHEBI:15378"/>
        <dbReference type="ChEBI" id="CHEBI:30616"/>
        <dbReference type="ChEBI" id="CHEBI:58502"/>
        <dbReference type="ChEBI" id="CHEBI:456216"/>
        <dbReference type="EC" id="2.7.1.156"/>
    </reaction>
</comment>
<evidence type="ECO:0000256" key="5">
    <source>
        <dbReference type="ARBA" id="ARBA00004692"/>
    </source>
</evidence>
<accession>A0A644WKG9</accession>
<sequence length="289" mass="30808">MRPGRRSCGPARPGVLRGPVGRSPEACRSSGPGPCRGRFPPSSVLGQFSSLPGREYRAAPGLSVGTAHSREGLLLLRPFRIRPGGREERGGEPAARGVPGCVPEGGVLMGRLTLVLGGSRSGKSEFAENLVREAECAGKKVVYIATCESRPEDREMAERIDRHRKRRPSSWRTEEEPLALEETLLGLESGTVALVDCLGLWVSNLLFSLPEQQEGKEEEILRRAEAFCRAASASAADVVAVSSETGMGVVPPAPLGRIYRDLLGLANQAAARSAGEAWLVVAGLPLKIK</sequence>
<evidence type="ECO:0000256" key="7">
    <source>
        <dbReference type="ARBA" id="ARBA00007490"/>
    </source>
</evidence>
<evidence type="ECO:0000256" key="16">
    <source>
        <dbReference type="ARBA" id="ARBA00029570"/>
    </source>
</evidence>
<dbReference type="Pfam" id="PF02283">
    <property type="entry name" value="CobU"/>
    <property type="match status" value="1"/>
</dbReference>
<protein>
    <recommendedName>
        <fullName evidence="16">Adenosylcobinamide kinase</fullName>
        <ecNumber evidence="8">2.7.1.156</ecNumber>
        <ecNumber evidence="9">2.7.7.62</ecNumber>
    </recommendedName>
    <alternativeName>
        <fullName evidence="17">Adenosylcobinamide-phosphate guanylyltransferase</fullName>
    </alternativeName>
</protein>
<dbReference type="NCBIfam" id="NF004469">
    <property type="entry name" value="PRK05800.1"/>
    <property type="match status" value="1"/>
</dbReference>
<dbReference type="InterPro" id="IPR003203">
    <property type="entry name" value="CobU/CobP"/>
</dbReference>
<evidence type="ECO:0000256" key="10">
    <source>
        <dbReference type="ARBA" id="ARBA00022573"/>
    </source>
</evidence>
<dbReference type="AlphaFoldDB" id="A0A644WKG9"/>
<dbReference type="SUPFAM" id="SSF52540">
    <property type="entry name" value="P-loop containing nucleoside triphosphate hydrolases"/>
    <property type="match status" value="1"/>
</dbReference>
<keyword evidence="14" id="KW-0067">ATP-binding</keyword>
<evidence type="ECO:0000256" key="15">
    <source>
        <dbReference type="ARBA" id="ARBA00023134"/>
    </source>
</evidence>
<keyword evidence="13" id="KW-0418">Kinase</keyword>
<dbReference type="EC" id="2.7.7.62" evidence="9"/>
<reference evidence="19" key="1">
    <citation type="submission" date="2019-08" db="EMBL/GenBank/DDBJ databases">
        <authorList>
            <person name="Kucharzyk K."/>
            <person name="Murdoch R.W."/>
            <person name="Higgins S."/>
            <person name="Loffler F."/>
        </authorList>
    </citation>
    <scope>NUCLEOTIDE SEQUENCE</scope>
</reference>
<dbReference type="EMBL" id="VSSQ01001034">
    <property type="protein sequence ID" value="MPM04386.1"/>
    <property type="molecule type" value="Genomic_DNA"/>
</dbReference>
<dbReference type="GO" id="GO:0009236">
    <property type="term" value="P:cobalamin biosynthetic process"/>
    <property type="evidence" value="ECO:0007669"/>
    <property type="project" value="UniProtKB-KW"/>
</dbReference>
<comment type="pathway">
    <text evidence="6">Cofactor biosynthesis; adenosylcobalamin biosynthesis; adenosylcobalamin from cob(II)yrinate a,c-diamide: step 5/7.</text>
</comment>
<evidence type="ECO:0000256" key="11">
    <source>
        <dbReference type="ARBA" id="ARBA00022679"/>
    </source>
</evidence>
<dbReference type="InterPro" id="IPR027417">
    <property type="entry name" value="P-loop_NTPase"/>
</dbReference>
<evidence type="ECO:0000256" key="13">
    <source>
        <dbReference type="ARBA" id="ARBA00022777"/>
    </source>
</evidence>
<evidence type="ECO:0000256" key="8">
    <source>
        <dbReference type="ARBA" id="ARBA00012016"/>
    </source>
</evidence>
<evidence type="ECO:0000256" key="12">
    <source>
        <dbReference type="ARBA" id="ARBA00022741"/>
    </source>
</evidence>
<keyword evidence="11" id="KW-0808">Transferase</keyword>
<name>A0A644WKG9_9ZZZZ</name>
<dbReference type="GO" id="GO:0043752">
    <property type="term" value="F:adenosylcobinamide kinase activity"/>
    <property type="evidence" value="ECO:0007669"/>
    <property type="project" value="UniProtKB-EC"/>
</dbReference>
<comment type="similarity">
    <text evidence="7">Belongs to the CobU/CobP family.</text>
</comment>
<dbReference type="CDD" id="cd00544">
    <property type="entry name" value="CobU"/>
    <property type="match status" value="1"/>
</dbReference>
<gene>
    <name evidence="19" type="ORF">SDC9_50663</name>
</gene>
<dbReference type="Gene3D" id="3.40.50.300">
    <property type="entry name" value="P-loop containing nucleotide triphosphate hydrolases"/>
    <property type="match status" value="1"/>
</dbReference>
<keyword evidence="10" id="KW-0169">Cobalamin biosynthesis</keyword>
<comment type="catalytic activity">
    <reaction evidence="2">
        <text>adenosylcob(III)inamide phosphate + GTP + H(+) = adenosylcob(III)inamide-GDP + diphosphate</text>
        <dbReference type="Rhea" id="RHEA:22712"/>
        <dbReference type="ChEBI" id="CHEBI:15378"/>
        <dbReference type="ChEBI" id="CHEBI:33019"/>
        <dbReference type="ChEBI" id="CHEBI:37565"/>
        <dbReference type="ChEBI" id="CHEBI:58502"/>
        <dbReference type="ChEBI" id="CHEBI:60487"/>
        <dbReference type="EC" id="2.7.7.62"/>
    </reaction>
</comment>
<evidence type="ECO:0000256" key="18">
    <source>
        <dbReference type="SAM" id="MobiDB-lite"/>
    </source>
</evidence>
<dbReference type="GO" id="GO:0005525">
    <property type="term" value="F:GTP binding"/>
    <property type="evidence" value="ECO:0007669"/>
    <property type="project" value="UniProtKB-KW"/>
</dbReference>
<evidence type="ECO:0000256" key="3">
    <source>
        <dbReference type="ARBA" id="ARBA00001522"/>
    </source>
</evidence>
<evidence type="ECO:0000256" key="4">
    <source>
        <dbReference type="ARBA" id="ARBA00003889"/>
    </source>
</evidence>
<evidence type="ECO:0000256" key="17">
    <source>
        <dbReference type="ARBA" id="ARBA00030571"/>
    </source>
</evidence>
<organism evidence="19">
    <name type="scientific">bioreactor metagenome</name>
    <dbReference type="NCBI Taxonomy" id="1076179"/>
    <lineage>
        <taxon>unclassified sequences</taxon>
        <taxon>metagenomes</taxon>
        <taxon>ecological metagenomes</taxon>
    </lineage>
</organism>
<feature type="region of interest" description="Disordered" evidence="18">
    <location>
        <begin position="1"/>
        <end position="41"/>
    </location>
</feature>
<keyword evidence="12" id="KW-0547">Nucleotide-binding</keyword>
<evidence type="ECO:0000256" key="14">
    <source>
        <dbReference type="ARBA" id="ARBA00022840"/>
    </source>
</evidence>
<evidence type="ECO:0000313" key="19">
    <source>
        <dbReference type="EMBL" id="MPM04386.1"/>
    </source>
</evidence>
<dbReference type="PANTHER" id="PTHR34848:SF1">
    <property type="entry name" value="BIFUNCTIONAL ADENOSYLCOBALAMIN BIOSYNTHESIS PROTEIN COBU"/>
    <property type="match status" value="1"/>
</dbReference>
<comment type="pathway">
    <text evidence="5">Cofactor biosynthesis; adenosylcobalamin biosynthesis; adenosylcobalamin from cob(II)yrinate a,c-diamide: step 6/7.</text>
</comment>
<dbReference type="GO" id="GO:0005524">
    <property type="term" value="F:ATP binding"/>
    <property type="evidence" value="ECO:0007669"/>
    <property type="project" value="UniProtKB-KW"/>
</dbReference>
<comment type="catalytic activity">
    <reaction evidence="3">
        <text>adenosylcob(III)inamide + GTP = adenosylcob(III)inamide phosphate + GDP + H(+)</text>
        <dbReference type="Rhea" id="RHEA:15765"/>
        <dbReference type="ChEBI" id="CHEBI:2480"/>
        <dbReference type="ChEBI" id="CHEBI:15378"/>
        <dbReference type="ChEBI" id="CHEBI:37565"/>
        <dbReference type="ChEBI" id="CHEBI:58189"/>
        <dbReference type="ChEBI" id="CHEBI:58502"/>
        <dbReference type="EC" id="2.7.1.156"/>
    </reaction>
</comment>
<evidence type="ECO:0000256" key="6">
    <source>
        <dbReference type="ARBA" id="ARBA00005159"/>
    </source>
</evidence>
<evidence type="ECO:0000256" key="9">
    <source>
        <dbReference type="ARBA" id="ARBA00012523"/>
    </source>
</evidence>
<comment type="caution">
    <text evidence="19">The sequence shown here is derived from an EMBL/GenBank/DDBJ whole genome shotgun (WGS) entry which is preliminary data.</text>
</comment>
<comment type="function">
    <text evidence="4">Catalyzes ATP-dependent phosphorylation of adenosylcobinamide and addition of GMP to adenosylcobinamide phosphate.</text>
</comment>
<evidence type="ECO:0000256" key="2">
    <source>
        <dbReference type="ARBA" id="ARBA00000711"/>
    </source>
</evidence>
<dbReference type="GO" id="GO:0008820">
    <property type="term" value="F:cobinamide phosphate guanylyltransferase activity"/>
    <property type="evidence" value="ECO:0007669"/>
    <property type="project" value="UniProtKB-EC"/>
</dbReference>
<dbReference type="EC" id="2.7.1.156" evidence="8"/>
<evidence type="ECO:0000256" key="1">
    <source>
        <dbReference type="ARBA" id="ARBA00000312"/>
    </source>
</evidence>
<proteinExistence type="inferred from homology"/>
<dbReference type="PANTHER" id="PTHR34848">
    <property type="match status" value="1"/>
</dbReference>